<name>A3ZP54_9BACT</name>
<evidence type="ECO:0000259" key="2">
    <source>
        <dbReference type="Pfam" id="PF03050"/>
    </source>
</evidence>
<evidence type="ECO:0000313" key="7">
    <source>
        <dbReference type="Proteomes" id="UP000004358"/>
    </source>
</evidence>
<gene>
    <name evidence="6" type="ORF">DSM3645_28142</name>
</gene>
<dbReference type="Proteomes" id="UP000004358">
    <property type="component" value="Unassembled WGS sequence"/>
</dbReference>
<feature type="coiled-coil region" evidence="1">
    <location>
        <begin position="29"/>
        <end position="124"/>
    </location>
</feature>
<dbReference type="RefSeq" id="WP_002653521.1">
    <property type="nucleotide sequence ID" value="NZ_CH672376.1"/>
</dbReference>
<dbReference type="Pfam" id="PF13007">
    <property type="entry name" value="LZ_Tnp_IS66"/>
    <property type="match status" value="1"/>
</dbReference>
<dbReference type="AlphaFoldDB" id="A3ZP54"/>
<dbReference type="InterPro" id="IPR024463">
    <property type="entry name" value="Transposase_TnpC_homeodom"/>
</dbReference>
<evidence type="ECO:0000259" key="4">
    <source>
        <dbReference type="Pfam" id="PF13007"/>
    </source>
</evidence>
<dbReference type="InterPro" id="IPR024474">
    <property type="entry name" value="Znf_dom_IS66"/>
</dbReference>
<dbReference type="Pfam" id="PF13005">
    <property type="entry name" value="zf-IS66"/>
    <property type="match status" value="1"/>
</dbReference>
<feature type="domain" description="Transposase IS66 central" evidence="2">
    <location>
        <begin position="212"/>
        <end position="491"/>
    </location>
</feature>
<dbReference type="Pfam" id="PF13817">
    <property type="entry name" value="DDE_Tnp_IS66_C"/>
    <property type="match status" value="1"/>
</dbReference>
<dbReference type="eggNOG" id="COG3316">
    <property type="taxonomic scope" value="Bacteria"/>
</dbReference>
<evidence type="ECO:0000313" key="6">
    <source>
        <dbReference type="EMBL" id="EAQ81528.1"/>
    </source>
</evidence>
<organism evidence="6 7">
    <name type="scientific">Blastopirellula marina DSM 3645</name>
    <dbReference type="NCBI Taxonomy" id="314230"/>
    <lineage>
        <taxon>Bacteria</taxon>
        <taxon>Pseudomonadati</taxon>
        <taxon>Planctomycetota</taxon>
        <taxon>Planctomycetia</taxon>
        <taxon>Pirellulales</taxon>
        <taxon>Pirellulaceae</taxon>
        <taxon>Blastopirellula</taxon>
    </lineage>
</organism>
<protein>
    <recommendedName>
        <fullName evidence="8">Transposase</fullName>
    </recommendedName>
</protein>
<evidence type="ECO:0008006" key="8">
    <source>
        <dbReference type="Google" id="ProtNLM"/>
    </source>
</evidence>
<sequence length="561" mass="64020">MSTDALSQLSREELIALAERERETFALQAESQAETIRRLEQQQETLATKLELQTQTIQELQRKREQLEHRLALALKQLYGQRRERFVSPDQLMLFSVEDIEQLAQEAEAELRAQQQEKLLARRRGKKQVGHGRRPLPEHLPREVIRHELSAEERSCPCCGEARAEIGCESSEQLEFIPASFKVLVHERVKYACRACQENVAIAPPASKPIEKGLPGPGLLAQTVLSKYGDHLPLYRQEDIVARSGIVLRRSTLCDWIAAAAVLLTPLYRRMCELVLASRVLYTDDTTVSLLDPLACKAKQARFWAYLGDDQHPHVVYDFTESRKRDGPAKFLTGFAGYLHADAYGGYDGIYAGGGAIEVACWAHARRKWFEARKTDPARAHHALALIQKLYHIERDARRASDEERHAARQEHSLPILAEFKTWLDAEREQLLPKSPIGQAATYTFNQWTALTRYCESGELKIDNNAAERTMRPVAIGRKNWLFVASRTGGERAAVLMSVVQTCKRNQVEPWAYLRDVFEQLPSLGENPTRENLDQLLPNQWLKANPNHVWRIQQLREQDDA</sequence>
<feature type="domain" description="Transposase TnpC homeodomain" evidence="4">
    <location>
        <begin position="66"/>
        <end position="145"/>
    </location>
</feature>
<dbReference type="NCBIfam" id="NF033517">
    <property type="entry name" value="transpos_IS66"/>
    <property type="match status" value="1"/>
</dbReference>
<dbReference type="STRING" id="314230.DSM3645_28142"/>
<evidence type="ECO:0000256" key="1">
    <source>
        <dbReference type="SAM" id="Coils"/>
    </source>
</evidence>
<comment type="caution">
    <text evidence="6">The sequence shown here is derived from an EMBL/GenBank/DDBJ whole genome shotgun (WGS) entry which is preliminary data.</text>
</comment>
<dbReference type="InterPro" id="IPR004291">
    <property type="entry name" value="Transposase_IS66_central"/>
</dbReference>
<evidence type="ECO:0000259" key="5">
    <source>
        <dbReference type="Pfam" id="PF13817"/>
    </source>
</evidence>
<dbReference type="PANTHER" id="PTHR33678:SF1">
    <property type="entry name" value="BLL1576 PROTEIN"/>
    <property type="match status" value="1"/>
</dbReference>
<dbReference type="InterPro" id="IPR052344">
    <property type="entry name" value="Transposase-related"/>
</dbReference>
<dbReference type="PANTHER" id="PTHR33678">
    <property type="entry name" value="BLL1576 PROTEIN"/>
    <property type="match status" value="1"/>
</dbReference>
<dbReference type="OrthoDB" id="227350at2"/>
<dbReference type="HOGENOM" id="CLU_023034_0_1_0"/>
<evidence type="ECO:0000259" key="3">
    <source>
        <dbReference type="Pfam" id="PF13005"/>
    </source>
</evidence>
<dbReference type="InterPro" id="IPR039552">
    <property type="entry name" value="IS66_C"/>
</dbReference>
<proteinExistence type="predicted"/>
<accession>A3ZP54</accession>
<feature type="domain" description="Transposase IS66 zinc-finger binding" evidence="3">
    <location>
        <begin position="153"/>
        <end position="196"/>
    </location>
</feature>
<keyword evidence="1" id="KW-0175">Coiled coil</keyword>
<dbReference type="EMBL" id="AANZ01000004">
    <property type="protein sequence ID" value="EAQ81528.1"/>
    <property type="molecule type" value="Genomic_DNA"/>
</dbReference>
<reference evidence="6 7" key="1">
    <citation type="submission" date="2006-02" db="EMBL/GenBank/DDBJ databases">
        <authorList>
            <person name="Amann R."/>
            <person name="Ferriera S."/>
            <person name="Johnson J."/>
            <person name="Kravitz S."/>
            <person name="Halpern A."/>
            <person name="Remington K."/>
            <person name="Beeson K."/>
            <person name="Tran B."/>
            <person name="Rogers Y.-H."/>
            <person name="Friedman R."/>
            <person name="Venter J.C."/>
        </authorList>
    </citation>
    <scope>NUCLEOTIDE SEQUENCE [LARGE SCALE GENOMIC DNA]</scope>
    <source>
        <strain evidence="6 7">DSM 3645</strain>
    </source>
</reference>
<dbReference type="Pfam" id="PF03050">
    <property type="entry name" value="DDE_Tnp_IS66"/>
    <property type="match status" value="1"/>
</dbReference>
<feature type="domain" description="Transposase IS66 C-terminal" evidence="5">
    <location>
        <begin position="498"/>
        <end position="538"/>
    </location>
</feature>